<evidence type="ECO:0000256" key="1">
    <source>
        <dbReference type="SAM" id="Phobius"/>
    </source>
</evidence>
<sequence>MARILPREPTTVQAVSVISGTAIFFFIGLWALVGGPSTGVKMLDSILVDNHYKYFVPLLVPWTAYFVIANWVGWQYYRNS</sequence>
<evidence type="ECO:0008006" key="4">
    <source>
        <dbReference type="Google" id="ProtNLM"/>
    </source>
</evidence>
<dbReference type="HOGENOM" id="CLU_199220_0_0_1"/>
<evidence type="ECO:0000313" key="3">
    <source>
        <dbReference type="Proteomes" id="UP000054097"/>
    </source>
</evidence>
<dbReference type="Pfam" id="PF15159">
    <property type="entry name" value="PIG-Y"/>
    <property type="match status" value="1"/>
</dbReference>
<evidence type="ECO:0000313" key="2">
    <source>
        <dbReference type="EMBL" id="KIM32989.1"/>
    </source>
</evidence>
<reference evidence="2 3" key="1">
    <citation type="submission" date="2014-04" db="EMBL/GenBank/DDBJ databases">
        <authorList>
            <consortium name="DOE Joint Genome Institute"/>
            <person name="Kuo A."/>
            <person name="Zuccaro A."/>
            <person name="Kohler A."/>
            <person name="Nagy L.G."/>
            <person name="Floudas D."/>
            <person name="Copeland A."/>
            <person name="Barry K.W."/>
            <person name="Cichocki N."/>
            <person name="Veneault-Fourrey C."/>
            <person name="LaButti K."/>
            <person name="Lindquist E.A."/>
            <person name="Lipzen A."/>
            <person name="Lundell T."/>
            <person name="Morin E."/>
            <person name="Murat C."/>
            <person name="Sun H."/>
            <person name="Tunlid A."/>
            <person name="Henrissat B."/>
            <person name="Grigoriev I.V."/>
            <person name="Hibbett D.S."/>
            <person name="Martin F."/>
            <person name="Nordberg H.P."/>
            <person name="Cantor M.N."/>
            <person name="Hua S.X."/>
        </authorList>
    </citation>
    <scope>NUCLEOTIDE SEQUENCE [LARGE SCALE GENOMIC DNA]</scope>
    <source>
        <strain evidence="2 3">MAFF 305830</strain>
    </source>
</reference>
<dbReference type="OrthoDB" id="2157498at2759"/>
<feature type="transmembrane region" description="Helical" evidence="1">
    <location>
        <begin position="12"/>
        <end position="34"/>
    </location>
</feature>
<accession>A0A0C3BLQ8</accession>
<name>A0A0C3BLQ8_SERVB</name>
<gene>
    <name evidence="2" type="ORF">M408DRAFT_62349</name>
</gene>
<keyword evidence="1" id="KW-0472">Membrane</keyword>
<dbReference type="EMBL" id="KN824279">
    <property type="protein sequence ID" value="KIM32989.1"/>
    <property type="molecule type" value="Genomic_DNA"/>
</dbReference>
<reference evidence="3" key="2">
    <citation type="submission" date="2015-01" db="EMBL/GenBank/DDBJ databases">
        <title>Evolutionary Origins and Diversification of the Mycorrhizal Mutualists.</title>
        <authorList>
            <consortium name="DOE Joint Genome Institute"/>
            <consortium name="Mycorrhizal Genomics Consortium"/>
            <person name="Kohler A."/>
            <person name="Kuo A."/>
            <person name="Nagy L.G."/>
            <person name="Floudas D."/>
            <person name="Copeland A."/>
            <person name="Barry K.W."/>
            <person name="Cichocki N."/>
            <person name="Veneault-Fourrey C."/>
            <person name="LaButti K."/>
            <person name="Lindquist E.A."/>
            <person name="Lipzen A."/>
            <person name="Lundell T."/>
            <person name="Morin E."/>
            <person name="Murat C."/>
            <person name="Riley R."/>
            <person name="Ohm R."/>
            <person name="Sun H."/>
            <person name="Tunlid A."/>
            <person name="Henrissat B."/>
            <person name="Grigoriev I.V."/>
            <person name="Hibbett D.S."/>
            <person name="Martin F."/>
        </authorList>
    </citation>
    <scope>NUCLEOTIDE SEQUENCE [LARGE SCALE GENOMIC DNA]</scope>
    <source>
        <strain evidence="3">MAFF 305830</strain>
    </source>
</reference>
<dbReference type="Proteomes" id="UP000054097">
    <property type="component" value="Unassembled WGS sequence"/>
</dbReference>
<keyword evidence="1" id="KW-1133">Transmembrane helix</keyword>
<protein>
    <recommendedName>
        <fullName evidence="4">PIG-P domain-containing protein</fullName>
    </recommendedName>
</protein>
<feature type="transmembrane region" description="Helical" evidence="1">
    <location>
        <begin position="54"/>
        <end position="74"/>
    </location>
</feature>
<proteinExistence type="predicted"/>
<keyword evidence="3" id="KW-1185">Reference proteome</keyword>
<keyword evidence="1" id="KW-0812">Transmembrane</keyword>
<organism evidence="2 3">
    <name type="scientific">Serendipita vermifera MAFF 305830</name>
    <dbReference type="NCBI Taxonomy" id="933852"/>
    <lineage>
        <taxon>Eukaryota</taxon>
        <taxon>Fungi</taxon>
        <taxon>Dikarya</taxon>
        <taxon>Basidiomycota</taxon>
        <taxon>Agaricomycotina</taxon>
        <taxon>Agaricomycetes</taxon>
        <taxon>Sebacinales</taxon>
        <taxon>Serendipitaceae</taxon>
        <taxon>Serendipita</taxon>
    </lineage>
</organism>
<dbReference type="InterPro" id="IPR029164">
    <property type="entry name" value="PIG-Y"/>
</dbReference>
<dbReference type="AlphaFoldDB" id="A0A0C3BLQ8"/>